<accession>A0A8X7YH15</accession>
<dbReference type="AlphaFoldDB" id="A0A8X7YH15"/>
<dbReference type="EMBL" id="JAAWWB010000027">
    <property type="protein sequence ID" value="KAG6749517.1"/>
    <property type="molecule type" value="Genomic_DNA"/>
</dbReference>
<name>A0A8X7YH15_POPTO</name>
<proteinExistence type="predicted"/>
<protein>
    <submittedName>
        <fullName evidence="1">Uncharacterized protein</fullName>
    </submittedName>
</protein>
<dbReference type="Proteomes" id="UP000886885">
    <property type="component" value="Chromosome 14A"/>
</dbReference>
<gene>
    <name evidence="1" type="ORF">POTOM_046569</name>
</gene>
<evidence type="ECO:0000313" key="1">
    <source>
        <dbReference type="EMBL" id="KAG6749517.1"/>
    </source>
</evidence>
<comment type="caution">
    <text evidence="1">The sequence shown here is derived from an EMBL/GenBank/DDBJ whole genome shotgun (WGS) entry which is preliminary data.</text>
</comment>
<sequence length="75" mass="9250">MKRKGRKEVKWDFKKGDKMFKDWKKNETKNTLFYSCGLRKFVRVSEWNFLNYHLPMQCEPVITEQNVIRCSFPER</sequence>
<evidence type="ECO:0000313" key="2">
    <source>
        <dbReference type="Proteomes" id="UP000886885"/>
    </source>
</evidence>
<keyword evidence="2" id="KW-1185">Reference proteome</keyword>
<organism evidence="1 2">
    <name type="scientific">Populus tomentosa</name>
    <name type="common">Chinese white poplar</name>
    <dbReference type="NCBI Taxonomy" id="118781"/>
    <lineage>
        <taxon>Eukaryota</taxon>
        <taxon>Viridiplantae</taxon>
        <taxon>Streptophyta</taxon>
        <taxon>Embryophyta</taxon>
        <taxon>Tracheophyta</taxon>
        <taxon>Spermatophyta</taxon>
        <taxon>Magnoliopsida</taxon>
        <taxon>eudicotyledons</taxon>
        <taxon>Gunneridae</taxon>
        <taxon>Pentapetalae</taxon>
        <taxon>rosids</taxon>
        <taxon>fabids</taxon>
        <taxon>Malpighiales</taxon>
        <taxon>Salicaceae</taxon>
        <taxon>Saliceae</taxon>
        <taxon>Populus</taxon>
    </lineage>
</organism>
<reference evidence="1" key="1">
    <citation type="journal article" date="2020" name="bioRxiv">
        <title>Hybrid origin of Populus tomentosa Carr. identified through genome sequencing and phylogenomic analysis.</title>
        <authorList>
            <person name="An X."/>
            <person name="Gao K."/>
            <person name="Chen Z."/>
            <person name="Li J."/>
            <person name="Yang X."/>
            <person name="Yang X."/>
            <person name="Zhou J."/>
            <person name="Guo T."/>
            <person name="Zhao T."/>
            <person name="Huang S."/>
            <person name="Miao D."/>
            <person name="Khan W.U."/>
            <person name="Rao P."/>
            <person name="Ye M."/>
            <person name="Lei B."/>
            <person name="Liao W."/>
            <person name="Wang J."/>
            <person name="Ji L."/>
            <person name="Li Y."/>
            <person name="Guo B."/>
            <person name="Mustafa N.S."/>
            <person name="Li S."/>
            <person name="Yun Q."/>
            <person name="Keller S.R."/>
            <person name="Mao J."/>
            <person name="Zhang R."/>
            <person name="Strauss S.H."/>
        </authorList>
    </citation>
    <scope>NUCLEOTIDE SEQUENCE</scope>
    <source>
        <strain evidence="1">GM15</strain>
        <tissue evidence="1">Leaf</tissue>
    </source>
</reference>